<protein>
    <submittedName>
        <fullName evidence="2">Uncharacterized protein</fullName>
    </submittedName>
</protein>
<dbReference type="GeneID" id="77730302"/>
<evidence type="ECO:0000313" key="3">
    <source>
        <dbReference type="Proteomes" id="UP001164286"/>
    </source>
</evidence>
<accession>A0AA38LS37</accession>
<reference evidence="2" key="1">
    <citation type="journal article" date="2022" name="G3 (Bethesda)">
        <title>High quality genome of the basidiomycete yeast Dioszegia hungarica PDD-24b-2 isolated from cloud water.</title>
        <authorList>
            <person name="Jarrige D."/>
            <person name="Haridas S."/>
            <person name="Bleykasten-Grosshans C."/>
            <person name="Joly M."/>
            <person name="Nadalig T."/>
            <person name="Sancelme M."/>
            <person name="Vuilleumier S."/>
            <person name="Grigoriev I.V."/>
            <person name="Amato P."/>
            <person name="Bringel F."/>
        </authorList>
    </citation>
    <scope>NUCLEOTIDE SEQUENCE</scope>
    <source>
        <strain evidence="2">PDD-24b-2</strain>
    </source>
</reference>
<proteinExistence type="predicted"/>
<evidence type="ECO:0000256" key="1">
    <source>
        <dbReference type="SAM" id="MobiDB-lite"/>
    </source>
</evidence>
<sequence length="399" mass="44568">MSRPAAKSTEIDLRVSKPSRPAINTSSLDAKQAHIPNRAHSGASVHYETHSRGSSSNTKVGSPTSLPKMLDHAPGELSRHLKPNAAVKSGVPVRLREISSDSTLSNVSQGSTAYLVLGEDAELHFQQQSDVHDIVIPTEADVQPDPYKYLIDIEGQPDLRRFDPSVQVYLRLLGHTEALEALKPSVPAQKLADAELAGGWLALKRARWPRPGGKRRGVFFDPKDITPLAVQTCPSMPYIFNVDPDCISDQLEFPTNLEPAYTDLPKSAWIKSPYVRQSYRMCLSNAIVPLPSPCVPSDRPAWTEMVQVCYGDAHPVHILCNNRDINKDNNEKLVLASRDCELRLDCFAFPYRNKGLDKEADEALYVYHRDVLNFFEDSDESEEDYRFSENLDGYGRVIQ</sequence>
<feature type="compositionally biased region" description="Basic and acidic residues" evidence="1">
    <location>
        <begin position="69"/>
        <end position="79"/>
    </location>
</feature>
<dbReference type="AlphaFoldDB" id="A0AA38LS37"/>
<comment type="caution">
    <text evidence="2">The sequence shown here is derived from an EMBL/GenBank/DDBJ whole genome shotgun (WGS) entry which is preliminary data.</text>
</comment>
<feature type="region of interest" description="Disordered" evidence="1">
    <location>
        <begin position="42"/>
        <end position="85"/>
    </location>
</feature>
<dbReference type="Proteomes" id="UP001164286">
    <property type="component" value="Unassembled WGS sequence"/>
</dbReference>
<organism evidence="2 3">
    <name type="scientific">Dioszegia hungarica</name>
    <dbReference type="NCBI Taxonomy" id="4972"/>
    <lineage>
        <taxon>Eukaryota</taxon>
        <taxon>Fungi</taxon>
        <taxon>Dikarya</taxon>
        <taxon>Basidiomycota</taxon>
        <taxon>Agaricomycotina</taxon>
        <taxon>Tremellomycetes</taxon>
        <taxon>Tremellales</taxon>
        <taxon>Bulleribasidiaceae</taxon>
        <taxon>Dioszegia</taxon>
    </lineage>
</organism>
<name>A0AA38LS37_9TREE</name>
<feature type="region of interest" description="Disordered" evidence="1">
    <location>
        <begin position="1"/>
        <end position="29"/>
    </location>
</feature>
<evidence type="ECO:0000313" key="2">
    <source>
        <dbReference type="EMBL" id="KAI9633058.1"/>
    </source>
</evidence>
<dbReference type="EMBL" id="JAKWFO010000013">
    <property type="protein sequence ID" value="KAI9633058.1"/>
    <property type="molecule type" value="Genomic_DNA"/>
</dbReference>
<feature type="compositionally biased region" description="Polar residues" evidence="1">
    <location>
        <begin position="52"/>
        <end position="65"/>
    </location>
</feature>
<gene>
    <name evidence="2" type="ORF">MKK02DRAFT_40442</name>
</gene>
<dbReference type="RefSeq" id="XP_052942835.1">
    <property type="nucleotide sequence ID" value="XM_053091097.1"/>
</dbReference>
<keyword evidence="3" id="KW-1185">Reference proteome</keyword>